<dbReference type="GO" id="GO:0000160">
    <property type="term" value="P:phosphorelay signal transduction system"/>
    <property type="evidence" value="ECO:0007669"/>
    <property type="project" value="InterPro"/>
</dbReference>
<evidence type="ECO:0000313" key="3">
    <source>
        <dbReference type="EMBL" id="TDP82579.1"/>
    </source>
</evidence>
<feature type="domain" description="Response regulatory" evidence="2">
    <location>
        <begin position="3"/>
        <end position="119"/>
    </location>
</feature>
<dbReference type="RefSeq" id="WP_126539083.1">
    <property type="nucleotide sequence ID" value="NZ_BSPM01000007.1"/>
</dbReference>
<dbReference type="PANTHER" id="PTHR43228">
    <property type="entry name" value="TWO-COMPONENT RESPONSE REGULATOR"/>
    <property type="match status" value="1"/>
</dbReference>
<evidence type="ECO:0000313" key="4">
    <source>
        <dbReference type="Proteomes" id="UP000294547"/>
    </source>
</evidence>
<protein>
    <submittedName>
        <fullName evidence="3">Two-component system chemotaxis response regulator CheY</fullName>
    </submittedName>
</protein>
<dbReference type="OrthoDB" id="9800897at2"/>
<dbReference type="Gene3D" id="3.40.50.2300">
    <property type="match status" value="1"/>
</dbReference>
<dbReference type="PROSITE" id="PS50110">
    <property type="entry name" value="RESPONSE_REGULATORY"/>
    <property type="match status" value="1"/>
</dbReference>
<dbReference type="SMART" id="SM00448">
    <property type="entry name" value="REC"/>
    <property type="match status" value="1"/>
</dbReference>
<name>A0A4R6R9C5_9HYPH</name>
<accession>A0A4R6R9C5</accession>
<gene>
    <name evidence="3" type="ORF">EDD54_3848</name>
</gene>
<dbReference type="Pfam" id="PF00072">
    <property type="entry name" value="Response_reg"/>
    <property type="match status" value="1"/>
</dbReference>
<keyword evidence="4" id="KW-1185">Reference proteome</keyword>
<dbReference type="InterPro" id="IPR001789">
    <property type="entry name" value="Sig_transdc_resp-reg_receiver"/>
</dbReference>
<dbReference type="PANTHER" id="PTHR43228:SF1">
    <property type="entry name" value="TWO-COMPONENT RESPONSE REGULATOR ARR22"/>
    <property type="match status" value="1"/>
</dbReference>
<dbReference type="SUPFAM" id="SSF52172">
    <property type="entry name" value="CheY-like"/>
    <property type="match status" value="1"/>
</dbReference>
<organism evidence="3 4">
    <name type="scientific">Oharaeibacter diazotrophicus</name>
    <dbReference type="NCBI Taxonomy" id="1920512"/>
    <lineage>
        <taxon>Bacteria</taxon>
        <taxon>Pseudomonadati</taxon>
        <taxon>Pseudomonadota</taxon>
        <taxon>Alphaproteobacteria</taxon>
        <taxon>Hyphomicrobiales</taxon>
        <taxon>Pleomorphomonadaceae</taxon>
        <taxon>Oharaeibacter</taxon>
    </lineage>
</organism>
<dbReference type="InterPro" id="IPR052048">
    <property type="entry name" value="ST_Response_Regulator"/>
</dbReference>
<evidence type="ECO:0000259" key="2">
    <source>
        <dbReference type="PROSITE" id="PS50110"/>
    </source>
</evidence>
<evidence type="ECO:0000256" key="1">
    <source>
        <dbReference type="PROSITE-ProRule" id="PRU00169"/>
    </source>
</evidence>
<keyword evidence="1" id="KW-0597">Phosphoprotein</keyword>
<feature type="modified residue" description="4-aspartylphosphate" evidence="1">
    <location>
        <position position="52"/>
    </location>
</feature>
<reference evidence="3 4" key="1">
    <citation type="submission" date="2019-03" db="EMBL/GenBank/DDBJ databases">
        <title>Genomic Encyclopedia of Type Strains, Phase IV (KMG-IV): sequencing the most valuable type-strain genomes for metagenomic binning, comparative biology and taxonomic classification.</title>
        <authorList>
            <person name="Goeker M."/>
        </authorList>
    </citation>
    <scope>NUCLEOTIDE SEQUENCE [LARGE SCALE GENOMIC DNA]</scope>
    <source>
        <strain evidence="3 4">DSM 102969</strain>
    </source>
</reference>
<dbReference type="CDD" id="cd17546">
    <property type="entry name" value="REC_hyHK_CKI1_RcsC-like"/>
    <property type="match status" value="1"/>
</dbReference>
<sequence length="121" mass="13644">MKHCLVVDDSSVIRKVARRILEDLSFTITEAEDGQQALEQCKQHMPDAVLLDWNMPVMDGLEFLAQLRKLDGGQSPKVVFCTTENDVGHIARALRAGANEYIMKPFDREIVEAKFQEVGLI</sequence>
<dbReference type="AlphaFoldDB" id="A0A4R6R9C5"/>
<dbReference type="EMBL" id="SNXY01000010">
    <property type="protein sequence ID" value="TDP82579.1"/>
    <property type="molecule type" value="Genomic_DNA"/>
</dbReference>
<dbReference type="Proteomes" id="UP000294547">
    <property type="component" value="Unassembled WGS sequence"/>
</dbReference>
<comment type="caution">
    <text evidence="3">The sequence shown here is derived from an EMBL/GenBank/DDBJ whole genome shotgun (WGS) entry which is preliminary data.</text>
</comment>
<dbReference type="InterPro" id="IPR011006">
    <property type="entry name" value="CheY-like_superfamily"/>
</dbReference>
<proteinExistence type="predicted"/>